<feature type="region of interest" description="Disordered" evidence="1">
    <location>
        <begin position="78"/>
        <end position="98"/>
    </location>
</feature>
<proteinExistence type="predicted"/>
<dbReference type="OrthoDB" id="2620164at2"/>
<name>A0A417YW75_9BACI</name>
<evidence type="ECO:0000313" key="3">
    <source>
        <dbReference type="Proteomes" id="UP000284416"/>
    </source>
</evidence>
<dbReference type="Proteomes" id="UP000284416">
    <property type="component" value="Unassembled WGS sequence"/>
</dbReference>
<comment type="caution">
    <text evidence="2">The sequence shown here is derived from an EMBL/GenBank/DDBJ whole genome shotgun (WGS) entry which is preliminary data.</text>
</comment>
<protein>
    <submittedName>
        <fullName evidence="2">Uncharacterized protein</fullName>
    </submittedName>
</protein>
<dbReference type="EMBL" id="QWEG01000004">
    <property type="protein sequence ID" value="RHW41632.1"/>
    <property type="molecule type" value="Genomic_DNA"/>
</dbReference>
<dbReference type="RefSeq" id="WP_118920214.1">
    <property type="nucleotide sequence ID" value="NZ_QWEG01000004.1"/>
</dbReference>
<keyword evidence="3" id="KW-1185">Reference proteome</keyword>
<evidence type="ECO:0000313" key="2">
    <source>
        <dbReference type="EMBL" id="RHW41632.1"/>
    </source>
</evidence>
<accession>A0A417YW75</accession>
<gene>
    <name evidence="2" type="ORF">D1B31_07905</name>
</gene>
<reference evidence="2 3" key="1">
    <citation type="journal article" date="2017" name="Int. J. Syst. Evol. Microbiol.">
        <title>Bacillus notoginsengisoli sp. nov., a novel bacterium isolated from the rhizosphere of Panax notoginseng.</title>
        <authorList>
            <person name="Zhang M.Y."/>
            <person name="Cheng J."/>
            <person name="Cai Y."/>
            <person name="Zhang T.Y."/>
            <person name="Wu Y.Y."/>
            <person name="Manikprabhu D."/>
            <person name="Li W.J."/>
            <person name="Zhang Y.X."/>
        </authorList>
    </citation>
    <scope>NUCLEOTIDE SEQUENCE [LARGE SCALE GENOMIC DNA]</scope>
    <source>
        <strain evidence="2 3">JCM 30743</strain>
    </source>
</reference>
<organism evidence="2 3">
    <name type="scientific">Neobacillus notoginsengisoli</name>
    <dbReference type="NCBI Taxonomy" id="1578198"/>
    <lineage>
        <taxon>Bacteria</taxon>
        <taxon>Bacillati</taxon>
        <taxon>Bacillota</taxon>
        <taxon>Bacilli</taxon>
        <taxon>Bacillales</taxon>
        <taxon>Bacillaceae</taxon>
        <taxon>Neobacillus</taxon>
    </lineage>
</organism>
<sequence length="125" mass="14166">MSIEKLLVTLNHFAERMDRLEKGLTDKKNPPIHFDIQIKDLHLNELNLEELAFHLEKLDIKELSGMLNLGNTFSPKVHSKQKADGLAPQEIPESSETTGCRDIEVLINGSPVMYTIVEGKDEQDE</sequence>
<dbReference type="AlphaFoldDB" id="A0A417YW75"/>
<evidence type="ECO:0000256" key="1">
    <source>
        <dbReference type="SAM" id="MobiDB-lite"/>
    </source>
</evidence>